<proteinExistence type="predicted"/>
<keyword evidence="2" id="KW-1185">Reference proteome</keyword>
<evidence type="ECO:0000313" key="2">
    <source>
        <dbReference type="Proteomes" id="UP000024404"/>
    </source>
</evidence>
<name>A0A8R1U0Q0_ONCVO</name>
<reference evidence="1" key="2">
    <citation type="submission" date="2022-06" db="UniProtKB">
        <authorList>
            <consortium name="EnsemblMetazoa"/>
        </authorList>
    </citation>
    <scope>IDENTIFICATION</scope>
</reference>
<dbReference type="Proteomes" id="UP000024404">
    <property type="component" value="Unassembled WGS sequence"/>
</dbReference>
<dbReference type="AlphaFoldDB" id="A0A8R1U0Q0"/>
<evidence type="ECO:0000313" key="1">
    <source>
        <dbReference type="EnsemblMetazoa" id="OVOC8656.1"/>
    </source>
</evidence>
<organism evidence="1 2">
    <name type="scientific">Onchocerca volvulus</name>
    <dbReference type="NCBI Taxonomy" id="6282"/>
    <lineage>
        <taxon>Eukaryota</taxon>
        <taxon>Metazoa</taxon>
        <taxon>Ecdysozoa</taxon>
        <taxon>Nematoda</taxon>
        <taxon>Chromadorea</taxon>
        <taxon>Rhabditida</taxon>
        <taxon>Spirurina</taxon>
        <taxon>Spiruromorpha</taxon>
        <taxon>Filarioidea</taxon>
        <taxon>Onchocercidae</taxon>
        <taxon>Onchocerca</taxon>
    </lineage>
</organism>
<dbReference type="EnsemblMetazoa" id="OVOC8656.1">
    <property type="protein sequence ID" value="OVOC8656.1"/>
    <property type="gene ID" value="WBGene00245465"/>
</dbReference>
<sequence>MLELLCAIFITDHNEIDSFVNNLAKIAWILSTLQALKPRTRQHFGLVIKHFSANDLFSRIQKRQFIRIIHYQLNETFPKPFNIFNEFKQLKYVK</sequence>
<dbReference type="EMBL" id="CMVM020000249">
    <property type="status" value="NOT_ANNOTATED_CDS"/>
    <property type="molecule type" value="Genomic_DNA"/>
</dbReference>
<reference evidence="2" key="1">
    <citation type="submission" date="2013-10" db="EMBL/GenBank/DDBJ databases">
        <title>Genome sequencing of Onchocerca volvulus.</title>
        <authorList>
            <person name="Cotton J."/>
            <person name="Tsai J."/>
            <person name="Stanley E."/>
            <person name="Tracey A."/>
            <person name="Holroyd N."/>
            <person name="Lustigman S."/>
            <person name="Berriman M."/>
        </authorList>
    </citation>
    <scope>NUCLEOTIDE SEQUENCE</scope>
</reference>
<protein>
    <submittedName>
        <fullName evidence="1">Uncharacterized protein</fullName>
    </submittedName>
</protein>
<accession>A0A8R1U0Q0</accession>